<keyword evidence="3" id="KW-1185">Reference proteome</keyword>
<protein>
    <submittedName>
        <fullName evidence="2">CheW protein</fullName>
    </submittedName>
</protein>
<dbReference type="Gene3D" id="2.30.30.40">
    <property type="entry name" value="SH3 Domains"/>
    <property type="match status" value="1"/>
</dbReference>
<dbReference type="Gene3D" id="2.40.50.180">
    <property type="entry name" value="CheA-289, Domain 4"/>
    <property type="match status" value="1"/>
</dbReference>
<dbReference type="AlphaFoldDB" id="A7NNV7"/>
<name>A7NNV7_ROSCS</name>
<dbReference type="PROSITE" id="PS50851">
    <property type="entry name" value="CHEW"/>
    <property type="match status" value="1"/>
</dbReference>
<organism evidence="2 3">
    <name type="scientific">Roseiflexus castenholzii (strain DSM 13941 / HLO8)</name>
    <dbReference type="NCBI Taxonomy" id="383372"/>
    <lineage>
        <taxon>Bacteria</taxon>
        <taxon>Bacillati</taxon>
        <taxon>Chloroflexota</taxon>
        <taxon>Chloroflexia</taxon>
        <taxon>Chloroflexales</taxon>
        <taxon>Roseiflexineae</taxon>
        <taxon>Roseiflexaceae</taxon>
        <taxon>Roseiflexus</taxon>
    </lineage>
</organism>
<dbReference type="PANTHER" id="PTHR22617">
    <property type="entry name" value="CHEMOTAXIS SENSOR HISTIDINE KINASE-RELATED"/>
    <property type="match status" value="1"/>
</dbReference>
<dbReference type="InterPro" id="IPR039315">
    <property type="entry name" value="CheW"/>
</dbReference>
<dbReference type="PANTHER" id="PTHR22617:SF23">
    <property type="entry name" value="CHEMOTAXIS PROTEIN CHEW"/>
    <property type="match status" value="1"/>
</dbReference>
<dbReference type="GO" id="GO:0006935">
    <property type="term" value="P:chemotaxis"/>
    <property type="evidence" value="ECO:0007669"/>
    <property type="project" value="InterPro"/>
</dbReference>
<evidence type="ECO:0000313" key="3">
    <source>
        <dbReference type="Proteomes" id="UP000000263"/>
    </source>
</evidence>
<evidence type="ECO:0000313" key="2">
    <source>
        <dbReference type="EMBL" id="ABU59251.1"/>
    </source>
</evidence>
<accession>A7NNV7</accession>
<dbReference type="Proteomes" id="UP000000263">
    <property type="component" value="Chromosome"/>
</dbReference>
<feature type="domain" description="CheW-like" evidence="1">
    <location>
        <begin position="18"/>
        <end position="158"/>
    </location>
</feature>
<sequence>MHRLARTMGDAHVSSLTGQTLVLCRIGTQDYALPLDAALRIVPLPALTVIPDSRPEICGWLNLYGRHVPVLDGRRLVGDPPHYDLSSHIVIINGEQDAATPVLGLLVDQVYGLISHLPTAMHPLKRAEAAGNLFCGIIQHDHRSCPVFDVAELRRMAA</sequence>
<reference evidence="2 3" key="1">
    <citation type="submission" date="2007-08" db="EMBL/GenBank/DDBJ databases">
        <title>Complete sequence of Roseiflexus castenholzii DSM 13941.</title>
        <authorList>
            <consortium name="US DOE Joint Genome Institute"/>
            <person name="Copeland A."/>
            <person name="Lucas S."/>
            <person name="Lapidus A."/>
            <person name="Barry K."/>
            <person name="Glavina del Rio T."/>
            <person name="Dalin E."/>
            <person name="Tice H."/>
            <person name="Pitluck S."/>
            <person name="Thompson L.S."/>
            <person name="Brettin T."/>
            <person name="Bruce D."/>
            <person name="Detter J.C."/>
            <person name="Han C."/>
            <person name="Tapia R."/>
            <person name="Schmutz J."/>
            <person name="Larimer F."/>
            <person name="Land M."/>
            <person name="Hauser L."/>
            <person name="Kyrpides N."/>
            <person name="Mikhailova N."/>
            <person name="Bryant D.A."/>
            <person name="Hanada S."/>
            <person name="Tsukatani Y."/>
            <person name="Richardson P."/>
        </authorList>
    </citation>
    <scope>NUCLEOTIDE SEQUENCE [LARGE SCALE GENOMIC DNA]</scope>
    <source>
        <strain evidence="3">DSM 13941 / HLO8</strain>
    </source>
</reference>
<gene>
    <name evidence="2" type="ordered locus">Rcas_3197</name>
</gene>
<dbReference type="KEGG" id="rca:Rcas_3197"/>
<dbReference type="SMART" id="SM00260">
    <property type="entry name" value="CheW"/>
    <property type="match status" value="1"/>
</dbReference>
<dbReference type="eggNOG" id="COG0835">
    <property type="taxonomic scope" value="Bacteria"/>
</dbReference>
<dbReference type="InterPro" id="IPR002545">
    <property type="entry name" value="CheW-lke_dom"/>
</dbReference>
<dbReference type="GO" id="GO:0005829">
    <property type="term" value="C:cytosol"/>
    <property type="evidence" value="ECO:0007669"/>
    <property type="project" value="TreeGrafter"/>
</dbReference>
<dbReference type="Pfam" id="PF01584">
    <property type="entry name" value="CheW"/>
    <property type="match status" value="1"/>
</dbReference>
<evidence type="ECO:0000259" key="1">
    <source>
        <dbReference type="PROSITE" id="PS50851"/>
    </source>
</evidence>
<dbReference type="InterPro" id="IPR036061">
    <property type="entry name" value="CheW-like_dom_sf"/>
</dbReference>
<dbReference type="HOGENOM" id="CLU_147227_0_0_0"/>
<proteinExistence type="predicted"/>
<dbReference type="EMBL" id="CP000804">
    <property type="protein sequence ID" value="ABU59251.1"/>
    <property type="molecule type" value="Genomic_DNA"/>
</dbReference>
<dbReference type="GO" id="GO:0007165">
    <property type="term" value="P:signal transduction"/>
    <property type="evidence" value="ECO:0007669"/>
    <property type="project" value="InterPro"/>
</dbReference>
<dbReference type="SUPFAM" id="SSF50341">
    <property type="entry name" value="CheW-like"/>
    <property type="match status" value="1"/>
</dbReference>
<dbReference type="STRING" id="383372.Rcas_3197"/>